<feature type="compositionally biased region" description="Basic and acidic residues" evidence="1">
    <location>
        <begin position="1"/>
        <end position="20"/>
    </location>
</feature>
<feature type="compositionally biased region" description="Basic residues" evidence="1">
    <location>
        <begin position="39"/>
        <end position="58"/>
    </location>
</feature>
<evidence type="ECO:0000313" key="4">
    <source>
        <dbReference type="Proteomes" id="UP000530412"/>
    </source>
</evidence>
<feature type="region of interest" description="Disordered" evidence="1">
    <location>
        <begin position="1"/>
        <end position="60"/>
    </location>
</feature>
<proteinExistence type="predicted"/>
<organism evidence="3 4">
    <name type="scientific">Streptomyces calvus</name>
    <dbReference type="NCBI Taxonomy" id="67282"/>
    <lineage>
        <taxon>Bacteria</taxon>
        <taxon>Bacillati</taxon>
        <taxon>Actinomycetota</taxon>
        <taxon>Actinomycetes</taxon>
        <taxon>Kitasatosporales</taxon>
        <taxon>Streptomycetaceae</taxon>
        <taxon>Streptomyces</taxon>
    </lineage>
</organism>
<evidence type="ECO:0000256" key="2">
    <source>
        <dbReference type="SAM" id="Phobius"/>
    </source>
</evidence>
<name>A0AA40VL09_9ACTN</name>
<accession>A0AA40VL09</accession>
<evidence type="ECO:0000256" key="1">
    <source>
        <dbReference type="SAM" id="MobiDB-lite"/>
    </source>
</evidence>
<gene>
    <name evidence="3" type="ORF">FHS33_006748</name>
</gene>
<dbReference type="EMBL" id="JACJIE010000031">
    <property type="protein sequence ID" value="MBA8948275.1"/>
    <property type="molecule type" value="Genomic_DNA"/>
</dbReference>
<keyword evidence="2" id="KW-0812">Transmembrane</keyword>
<reference evidence="3 4" key="1">
    <citation type="submission" date="2020-08" db="EMBL/GenBank/DDBJ databases">
        <title>Genomic Encyclopedia of Type Strains, Phase III (KMG-III): the genomes of soil and plant-associated and newly described type strains.</title>
        <authorList>
            <person name="Whitman W."/>
        </authorList>
    </citation>
    <scope>NUCLEOTIDE SEQUENCE [LARGE SCALE GENOMIC DNA]</scope>
    <source>
        <strain evidence="3 4">CECT 3271</strain>
    </source>
</reference>
<protein>
    <submittedName>
        <fullName evidence="3">Uncharacterized protein</fullName>
    </submittedName>
</protein>
<sequence length="90" mass="10433">MPKRTPRTDRTAPSKKKDTHQQQARRNAAAPRPTEGGRGKRRLLPLNPRKGRRSKRQRRDLMHHLLRGAAYSTGAGTIGLLFWWIRLQML</sequence>
<feature type="transmembrane region" description="Helical" evidence="2">
    <location>
        <begin position="65"/>
        <end position="85"/>
    </location>
</feature>
<dbReference type="AlphaFoldDB" id="A0AA40VL09"/>
<keyword evidence="2" id="KW-1133">Transmembrane helix</keyword>
<evidence type="ECO:0000313" key="3">
    <source>
        <dbReference type="EMBL" id="MBA8948275.1"/>
    </source>
</evidence>
<feature type="compositionally biased region" description="Low complexity" evidence="1">
    <location>
        <begin position="21"/>
        <end position="33"/>
    </location>
</feature>
<dbReference type="Proteomes" id="UP000530412">
    <property type="component" value="Unassembled WGS sequence"/>
</dbReference>
<keyword evidence="2" id="KW-0472">Membrane</keyword>
<comment type="caution">
    <text evidence="3">The sequence shown here is derived from an EMBL/GenBank/DDBJ whole genome shotgun (WGS) entry which is preliminary data.</text>
</comment>
<dbReference type="RefSeq" id="WP_142197537.1">
    <property type="nucleotide sequence ID" value="NZ_BMSU01000032.1"/>
</dbReference>